<dbReference type="EMBL" id="DQ386002">
    <property type="protein sequence ID" value="ABD93362.1"/>
    <property type="molecule type" value="Genomic_DNA"/>
</dbReference>
<dbReference type="Pfam" id="PF12393">
    <property type="entry name" value="Dr_adhesin"/>
    <property type="match status" value="1"/>
</dbReference>
<evidence type="ECO:0000313" key="6">
    <source>
        <dbReference type="EMBL" id="ABD93362.1"/>
    </source>
</evidence>
<dbReference type="EMBL" id="DQ385996">
    <property type="protein sequence ID" value="ABD93356.1"/>
    <property type="molecule type" value="Genomic_DNA"/>
</dbReference>
<keyword evidence="1 2" id="KW-0732">Signal</keyword>
<evidence type="ECO:0000256" key="1">
    <source>
        <dbReference type="ARBA" id="ARBA00022729"/>
    </source>
</evidence>
<dbReference type="Pfam" id="PF04619">
    <property type="entry name" value="Adhesin_Dr"/>
    <property type="match status" value="1"/>
</dbReference>
<dbReference type="EMBL" id="DQ386003">
    <property type="protein sequence ID" value="ABD93363.1"/>
    <property type="molecule type" value="Genomic_DNA"/>
</dbReference>
<dbReference type="EMBL" id="DQ386011">
    <property type="protein sequence ID" value="ABD93371.1"/>
    <property type="molecule type" value="Genomic_DNA"/>
</dbReference>
<evidence type="ECO:0000313" key="5">
    <source>
        <dbReference type="EMBL" id="ABD93360.1"/>
    </source>
</evidence>
<dbReference type="EMBL" id="DQ386006">
    <property type="protein sequence ID" value="ABD93366.1"/>
    <property type="molecule type" value="Genomic_DNA"/>
</dbReference>
<dbReference type="EMBL" id="DQ386005">
    <property type="protein sequence ID" value="ABD93365.1"/>
    <property type="molecule type" value="Genomic_DNA"/>
</dbReference>
<proteinExistence type="predicted"/>
<dbReference type="RefSeq" id="WP_001681686.1">
    <property type="nucleotide sequence ID" value="NZ_BAAFKC010000024.1"/>
</dbReference>
<dbReference type="InterPro" id="IPR008966">
    <property type="entry name" value="Adhesion_dom_sf"/>
</dbReference>
<reference evidence="3" key="1">
    <citation type="journal article" date="2007" name="Mol. Microbiol.">
        <title>Selection for functional diversity drives accumulation of point mutations in Dr adhesins of Escherichia coli.</title>
        <authorList>
            <person name="Korotkova N."/>
            <person name="Chattopadhyay S."/>
            <person name="Tabata T.A."/>
            <person name="Beskhlebnaya V."/>
            <person name="Vigdorovich V."/>
            <person name="Kaiser B.K."/>
            <person name="Strong R.K."/>
            <person name="Dykhuizen D.E."/>
            <person name="Sokurenko E.V."/>
            <person name="Moseley S.L."/>
        </authorList>
    </citation>
    <scope>NUCLEOTIDE SEQUENCE</scope>
    <source>
        <strain evidence="5">G2109</strain>
        <strain evidence="6">G2114</strain>
        <strain evidence="3">G2118</strain>
        <strain evidence="4">G2119</strain>
        <strain evidence="9">G2151</strain>
        <strain evidence="7">G2176</strain>
        <strain evidence="10">G2181</strain>
        <strain evidence="8">G2209</strain>
    </source>
</reference>
<feature type="chain" id="PRO_5014565632" evidence="2">
    <location>
        <begin position="22"/>
        <end position="160"/>
    </location>
</feature>
<evidence type="ECO:0000313" key="8">
    <source>
        <dbReference type="EMBL" id="ABD93365.1"/>
    </source>
</evidence>
<dbReference type="EMBL" id="DQ385999">
    <property type="protein sequence ID" value="ABD93359.1"/>
    <property type="molecule type" value="Genomic_DNA"/>
</dbReference>
<evidence type="ECO:0000313" key="9">
    <source>
        <dbReference type="EMBL" id="ABD93366.1"/>
    </source>
</evidence>
<dbReference type="EMBL" id="DQ386000">
    <property type="protein sequence ID" value="ABD93360.1"/>
    <property type="molecule type" value="Genomic_DNA"/>
</dbReference>
<organism evidence="3">
    <name type="scientific">Escherichia coli</name>
    <dbReference type="NCBI Taxonomy" id="562"/>
    <lineage>
        <taxon>Bacteria</taxon>
        <taxon>Pseudomonadati</taxon>
        <taxon>Pseudomonadota</taxon>
        <taxon>Gammaproteobacteria</taxon>
        <taxon>Enterobacterales</taxon>
        <taxon>Enterobacteriaceae</taxon>
        <taxon>Escherichia</taxon>
    </lineage>
</organism>
<evidence type="ECO:0000313" key="3">
    <source>
        <dbReference type="EMBL" id="ABD93356.1"/>
    </source>
</evidence>
<evidence type="ECO:0000313" key="7">
    <source>
        <dbReference type="EMBL" id="ABD93363.1"/>
    </source>
</evidence>
<evidence type="ECO:0000256" key="2">
    <source>
        <dbReference type="SAM" id="SignalP"/>
    </source>
</evidence>
<dbReference type="AlphaFoldDB" id="A3QNQ5"/>
<dbReference type="InterPro" id="IPR006713">
    <property type="entry name" value="Adhesin_Dr"/>
</dbReference>
<sequence>MKKLAIMAATSTILAMSSSHAAFTGSGSTGTTKLTVTEQCQVLVTGSDATKTRGELTDGARVGVLSVTAKGCNTEHAALRAQPDNYHQGKIVLLRDDQQARINVRLQSSDGSAWNTNGDTVYRADAGNWGGNLLVVVDGDNVDKPAGSYILNLDGGYWVS</sequence>
<evidence type="ECO:0000313" key="4">
    <source>
        <dbReference type="EMBL" id="ABD93359.1"/>
    </source>
</evidence>
<name>A3QNQ5_ECOLX</name>
<dbReference type="InterPro" id="IPR037028">
    <property type="entry name" value="Dr_adhesin_sf"/>
</dbReference>
<evidence type="ECO:0000313" key="10">
    <source>
        <dbReference type="EMBL" id="ABD93371.1"/>
    </source>
</evidence>
<dbReference type="SUPFAM" id="SSF49401">
    <property type="entry name" value="Bacterial adhesins"/>
    <property type="match status" value="1"/>
</dbReference>
<protein>
    <submittedName>
        <fullName evidence="3">Dr adhesin</fullName>
    </submittedName>
</protein>
<dbReference type="InterPro" id="IPR021020">
    <property type="entry name" value="Adhesin_Dr_signal_peptide"/>
</dbReference>
<feature type="signal peptide" evidence="2">
    <location>
        <begin position="1"/>
        <end position="21"/>
    </location>
</feature>
<accession>A3QNQ5</accession>
<dbReference type="Gene3D" id="2.60.40.1570">
    <property type="entry name" value="Dr adhesin"/>
    <property type="match status" value="1"/>
</dbReference>